<evidence type="ECO:0000256" key="4">
    <source>
        <dbReference type="ARBA" id="ARBA00022989"/>
    </source>
</evidence>
<keyword evidence="4 6" id="KW-1133">Transmembrane helix</keyword>
<feature type="transmembrane region" description="Helical" evidence="6">
    <location>
        <begin position="75"/>
        <end position="95"/>
    </location>
</feature>
<sequence length="208" mass="22912">MLSIFSFNEFIALIFFCAAMTFSPGPNTMLTTAIATNEGLRRTLPFACAVPFGWLLIMLACGFGIGALVAEIPSIRLGIKILGCAYLIWLALKLCKSKQLHEVNPARLNIGFIKGIFIQFLNIKVWLLAITIMGSWIIYAEGQPSTNTDERLMMACAVVMFFAFVSNMSYALAGALFKTWLGTGKRLVVFNYFLAALLIATAIWTLSI</sequence>
<dbReference type="GO" id="GO:0033228">
    <property type="term" value="P:cysteine export across plasma membrane"/>
    <property type="evidence" value="ECO:0007669"/>
    <property type="project" value="TreeGrafter"/>
</dbReference>
<feature type="transmembrane region" description="Helical" evidence="6">
    <location>
        <begin position="44"/>
        <end position="69"/>
    </location>
</feature>
<keyword evidence="2" id="KW-1003">Cell membrane</keyword>
<evidence type="ECO:0000313" key="7">
    <source>
        <dbReference type="EMBL" id="CAB4762365.1"/>
    </source>
</evidence>
<dbReference type="EMBL" id="CAEZZI010000122">
    <property type="protein sequence ID" value="CAB4762365.1"/>
    <property type="molecule type" value="Genomic_DNA"/>
</dbReference>
<protein>
    <submittedName>
        <fullName evidence="8">Unannotated protein</fullName>
    </submittedName>
</protein>
<organism evidence="8">
    <name type="scientific">freshwater metagenome</name>
    <dbReference type="NCBI Taxonomy" id="449393"/>
    <lineage>
        <taxon>unclassified sequences</taxon>
        <taxon>metagenomes</taxon>
        <taxon>ecological metagenomes</taxon>
    </lineage>
</organism>
<comment type="subcellular location">
    <subcellularLocation>
        <location evidence="1">Cell membrane</location>
        <topology evidence="1">Multi-pass membrane protein</topology>
    </subcellularLocation>
</comment>
<feature type="transmembrane region" description="Helical" evidence="6">
    <location>
        <begin position="189"/>
        <end position="207"/>
    </location>
</feature>
<evidence type="ECO:0000256" key="1">
    <source>
        <dbReference type="ARBA" id="ARBA00004651"/>
    </source>
</evidence>
<keyword evidence="5 6" id="KW-0472">Membrane</keyword>
<evidence type="ECO:0000256" key="6">
    <source>
        <dbReference type="SAM" id="Phobius"/>
    </source>
</evidence>
<dbReference type="EMBL" id="CAFBLY010000100">
    <property type="protein sequence ID" value="CAB4885895.1"/>
    <property type="molecule type" value="Genomic_DNA"/>
</dbReference>
<dbReference type="PANTHER" id="PTHR30086">
    <property type="entry name" value="ARGININE EXPORTER PROTEIN ARGO"/>
    <property type="match status" value="1"/>
</dbReference>
<evidence type="ECO:0000256" key="5">
    <source>
        <dbReference type="ARBA" id="ARBA00023136"/>
    </source>
</evidence>
<gene>
    <name evidence="7" type="ORF">UFOPK2842_01016</name>
    <name evidence="8" type="ORF">UFOPK3480_00990</name>
</gene>
<feature type="transmembrane region" description="Helical" evidence="6">
    <location>
        <begin position="152"/>
        <end position="177"/>
    </location>
</feature>
<dbReference type="GO" id="GO:0005886">
    <property type="term" value="C:plasma membrane"/>
    <property type="evidence" value="ECO:0007669"/>
    <property type="project" value="UniProtKB-SubCell"/>
</dbReference>
<dbReference type="InterPro" id="IPR001123">
    <property type="entry name" value="LeuE-type"/>
</dbReference>
<reference evidence="8" key="1">
    <citation type="submission" date="2020-05" db="EMBL/GenBank/DDBJ databases">
        <authorList>
            <person name="Chiriac C."/>
            <person name="Salcher M."/>
            <person name="Ghai R."/>
            <person name="Kavagutti S V."/>
        </authorList>
    </citation>
    <scope>NUCLEOTIDE SEQUENCE</scope>
</reference>
<dbReference type="Pfam" id="PF01810">
    <property type="entry name" value="LysE"/>
    <property type="match status" value="1"/>
</dbReference>
<accession>A0A6J7EXP1</accession>
<proteinExistence type="predicted"/>
<dbReference type="GO" id="GO:0015171">
    <property type="term" value="F:amino acid transmembrane transporter activity"/>
    <property type="evidence" value="ECO:0007669"/>
    <property type="project" value="TreeGrafter"/>
</dbReference>
<dbReference type="PANTHER" id="PTHR30086:SF20">
    <property type="entry name" value="ARGININE EXPORTER PROTEIN ARGO-RELATED"/>
    <property type="match status" value="1"/>
</dbReference>
<feature type="transmembrane region" description="Helical" evidence="6">
    <location>
        <begin position="116"/>
        <end position="140"/>
    </location>
</feature>
<dbReference type="AlphaFoldDB" id="A0A6J7EXP1"/>
<evidence type="ECO:0000256" key="3">
    <source>
        <dbReference type="ARBA" id="ARBA00022692"/>
    </source>
</evidence>
<evidence type="ECO:0000313" key="8">
    <source>
        <dbReference type="EMBL" id="CAB4885895.1"/>
    </source>
</evidence>
<evidence type="ECO:0000256" key="2">
    <source>
        <dbReference type="ARBA" id="ARBA00022475"/>
    </source>
</evidence>
<keyword evidence="3 6" id="KW-0812">Transmembrane</keyword>
<feature type="transmembrane region" description="Helical" evidence="6">
    <location>
        <begin position="6"/>
        <end position="23"/>
    </location>
</feature>
<name>A0A6J7EXP1_9ZZZZ</name>